<protein>
    <recommendedName>
        <fullName evidence="6">Ubiquitin-like protease family profile domain-containing protein</fullName>
    </recommendedName>
</protein>
<keyword evidence="2" id="KW-0645">Protease</keyword>
<feature type="domain" description="Ubiquitin-like protease family profile" evidence="6">
    <location>
        <begin position="140"/>
        <end position="327"/>
    </location>
</feature>
<evidence type="ECO:0000256" key="4">
    <source>
        <dbReference type="ARBA" id="ARBA00022807"/>
    </source>
</evidence>
<evidence type="ECO:0000259" key="6">
    <source>
        <dbReference type="PROSITE" id="PS50600"/>
    </source>
</evidence>
<evidence type="ECO:0000313" key="7">
    <source>
        <dbReference type="EMBL" id="KAG8388909.1"/>
    </source>
</evidence>
<evidence type="ECO:0000256" key="1">
    <source>
        <dbReference type="ARBA" id="ARBA00005234"/>
    </source>
</evidence>
<dbReference type="GO" id="GO:0016926">
    <property type="term" value="P:protein desumoylation"/>
    <property type="evidence" value="ECO:0007669"/>
    <property type="project" value="UniProtKB-ARBA"/>
</dbReference>
<evidence type="ECO:0000256" key="3">
    <source>
        <dbReference type="ARBA" id="ARBA00022801"/>
    </source>
</evidence>
<dbReference type="EMBL" id="WHWC01000002">
    <property type="protein sequence ID" value="KAG8388909.1"/>
    <property type="molecule type" value="Genomic_DNA"/>
</dbReference>
<dbReference type="Gene3D" id="1.10.418.20">
    <property type="match status" value="1"/>
</dbReference>
<comment type="similarity">
    <text evidence="1">Belongs to the peptidase C48 family.</text>
</comment>
<sequence>MQISIPSLLKIILKKKKRMKIDPFPITYQRMRTAGKRRTKYGFKVSYSSSSGGCIIVKHHLSVPEERELLDSKSLFSCFSRGPRSKTRIVTSTHMDDGVSAEEIPKESPCPTSSTARPRARQRGRKRKTKAKDDLSDSEVIIPRRTHLRGKARKGQNNSNAIIEERGKLDSATFLHYLMHIWSLFPEEKVKSVAYFDPLWFDLYANENNRTMVLKWIKEMDIFSKKYVLVPIVMWSHWSLLIFCNLGESLHSKTNSPCMLLLDSLHAIGPTRLEVLIRRLLVDVYESEERLENRKQLKKIPLLIPKVPQQNKGEECGFYVLYYISLFLESAPENFNVSEGYPYFMKSDWFSVEGVESFYKRLDTFSVVLSDHDDDSASVDSSDCVELIENFQV</sequence>
<keyword evidence="8" id="KW-1185">Reference proteome</keyword>
<feature type="region of interest" description="Disordered" evidence="5">
    <location>
        <begin position="92"/>
        <end position="136"/>
    </location>
</feature>
<dbReference type="Proteomes" id="UP000826271">
    <property type="component" value="Unassembled WGS sequence"/>
</dbReference>
<reference evidence="7" key="1">
    <citation type="submission" date="2019-10" db="EMBL/GenBank/DDBJ databases">
        <authorList>
            <person name="Zhang R."/>
            <person name="Pan Y."/>
            <person name="Wang J."/>
            <person name="Ma R."/>
            <person name="Yu S."/>
        </authorList>
    </citation>
    <scope>NUCLEOTIDE SEQUENCE</scope>
    <source>
        <strain evidence="7">LA-IB0</strain>
        <tissue evidence="7">Leaf</tissue>
    </source>
</reference>
<evidence type="ECO:0000313" key="8">
    <source>
        <dbReference type="Proteomes" id="UP000826271"/>
    </source>
</evidence>
<dbReference type="PROSITE" id="PS50600">
    <property type="entry name" value="ULP_PROTEASE"/>
    <property type="match status" value="1"/>
</dbReference>
<accession>A0AAV6Y848</accession>
<dbReference type="SUPFAM" id="SSF54001">
    <property type="entry name" value="Cysteine proteinases"/>
    <property type="match status" value="1"/>
</dbReference>
<dbReference type="InterPro" id="IPR003653">
    <property type="entry name" value="Peptidase_C48_C"/>
</dbReference>
<dbReference type="GO" id="GO:0008234">
    <property type="term" value="F:cysteine-type peptidase activity"/>
    <property type="evidence" value="ECO:0007669"/>
    <property type="project" value="UniProtKB-KW"/>
</dbReference>
<keyword evidence="4" id="KW-0788">Thiol protease</keyword>
<name>A0AAV6Y848_9LAMI</name>
<dbReference type="Gene3D" id="3.30.310.130">
    <property type="entry name" value="Ubiquitin-related"/>
    <property type="match status" value="1"/>
</dbReference>
<keyword evidence="3" id="KW-0378">Hydrolase</keyword>
<evidence type="ECO:0000256" key="2">
    <source>
        <dbReference type="ARBA" id="ARBA00022670"/>
    </source>
</evidence>
<dbReference type="PANTHER" id="PTHR46915:SF6">
    <property type="entry name" value="CYSTEINE PROTEINASES SUPERFAMILY PROTEIN"/>
    <property type="match status" value="1"/>
</dbReference>
<organism evidence="7 8">
    <name type="scientific">Buddleja alternifolia</name>
    <dbReference type="NCBI Taxonomy" id="168488"/>
    <lineage>
        <taxon>Eukaryota</taxon>
        <taxon>Viridiplantae</taxon>
        <taxon>Streptophyta</taxon>
        <taxon>Embryophyta</taxon>
        <taxon>Tracheophyta</taxon>
        <taxon>Spermatophyta</taxon>
        <taxon>Magnoliopsida</taxon>
        <taxon>eudicotyledons</taxon>
        <taxon>Gunneridae</taxon>
        <taxon>Pentapetalae</taxon>
        <taxon>asterids</taxon>
        <taxon>lamiids</taxon>
        <taxon>Lamiales</taxon>
        <taxon>Scrophulariaceae</taxon>
        <taxon>Buddlejeae</taxon>
        <taxon>Buddleja</taxon>
    </lineage>
</organism>
<gene>
    <name evidence="7" type="ORF">BUALT_Bualt02G0174300</name>
</gene>
<dbReference type="PANTHER" id="PTHR46915">
    <property type="entry name" value="UBIQUITIN-LIKE PROTEASE 4-RELATED"/>
    <property type="match status" value="1"/>
</dbReference>
<feature type="compositionally biased region" description="Basic residues" evidence="5">
    <location>
        <begin position="118"/>
        <end position="130"/>
    </location>
</feature>
<dbReference type="InterPro" id="IPR038765">
    <property type="entry name" value="Papain-like_cys_pep_sf"/>
</dbReference>
<comment type="caution">
    <text evidence="7">The sequence shown here is derived from an EMBL/GenBank/DDBJ whole genome shotgun (WGS) entry which is preliminary data.</text>
</comment>
<dbReference type="AlphaFoldDB" id="A0AAV6Y848"/>
<evidence type="ECO:0000256" key="5">
    <source>
        <dbReference type="SAM" id="MobiDB-lite"/>
    </source>
</evidence>
<dbReference type="GO" id="GO:0006508">
    <property type="term" value="P:proteolysis"/>
    <property type="evidence" value="ECO:0007669"/>
    <property type="project" value="UniProtKB-KW"/>
</dbReference>
<dbReference type="Pfam" id="PF02902">
    <property type="entry name" value="Peptidase_C48"/>
    <property type="match status" value="1"/>
</dbReference>
<proteinExistence type="inferred from homology"/>